<protein>
    <submittedName>
        <fullName evidence="1">Uncharacterized protein</fullName>
    </submittedName>
</protein>
<dbReference type="EMBL" id="ML995489">
    <property type="protein sequence ID" value="KAF2140668.1"/>
    <property type="molecule type" value="Genomic_DNA"/>
</dbReference>
<organism evidence="1 2">
    <name type="scientific">Aplosporella prunicola CBS 121167</name>
    <dbReference type="NCBI Taxonomy" id="1176127"/>
    <lineage>
        <taxon>Eukaryota</taxon>
        <taxon>Fungi</taxon>
        <taxon>Dikarya</taxon>
        <taxon>Ascomycota</taxon>
        <taxon>Pezizomycotina</taxon>
        <taxon>Dothideomycetes</taxon>
        <taxon>Dothideomycetes incertae sedis</taxon>
        <taxon>Botryosphaeriales</taxon>
        <taxon>Aplosporellaceae</taxon>
        <taxon>Aplosporella</taxon>
    </lineage>
</organism>
<sequence>MQPRQIAFDSAPHNDCEHTLTQNNVHSILLRKLQYVLYQSILSPVDVRGDVWLKGANVIGYLVTWKKRAGRGSEECHSSIPPYFCLCTRPRQEEPGSCRVLKELLYLLPVLGDKPRGRCIQIQRRQGSSIGWSGWSRLSLQACDSRSENTESMTWKDGFANELIFQIVSK</sequence>
<dbReference type="GeneID" id="54304255"/>
<keyword evidence="2" id="KW-1185">Reference proteome</keyword>
<dbReference type="AlphaFoldDB" id="A0A6A6BAQ2"/>
<evidence type="ECO:0000313" key="1">
    <source>
        <dbReference type="EMBL" id="KAF2140668.1"/>
    </source>
</evidence>
<proteinExistence type="predicted"/>
<gene>
    <name evidence="1" type="ORF">K452DRAFT_49741</name>
</gene>
<accession>A0A6A6BAQ2</accession>
<evidence type="ECO:0000313" key="2">
    <source>
        <dbReference type="Proteomes" id="UP000799438"/>
    </source>
</evidence>
<reference evidence="1" key="1">
    <citation type="journal article" date="2020" name="Stud. Mycol.">
        <title>101 Dothideomycetes genomes: a test case for predicting lifestyles and emergence of pathogens.</title>
        <authorList>
            <person name="Haridas S."/>
            <person name="Albert R."/>
            <person name="Binder M."/>
            <person name="Bloem J."/>
            <person name="Labutti K."/>
            <person name="Salamov A."/>
            <person name="Andreopoulos B."/>
            <person name="Baker S."/>
            <person name="Barry K."/>
            <person name="Bills G."/>
            <person name="Bluhm B."/>
            <person name="Cannon C."/>
            <person name="Castanera R."/>
            <person name="Culley D."/>
            <person name="Daum C."/>
            <person name="Ezra D."/>
            <person name="Gonzalez J."/>
            <person name="Henrissat B."/>
            <person name="Kuo A."/>
            <person name="Liang C."/>
            <person name="Lipzen A."/>
            <person name="Lutzoni F."/>
            <person name="Magnuson J."/>
            <person name="Mondo S."/>
            <person name="Nolan M."/>
            <person name="Ohm R."/>
            <person name="Pangilinan J."/>
            <person name="Park H.-J."/>
            <person name="Ramirez L."/>
            <person name="Alfaro M."/>
            <person name="Sun H."/>
            <person name="Tritt A."/>
            <person name="Yoshinaga Y."/>
            <person name="Zwiers L.-H."/>
            <person name="Turgeon B."/>
            <person name="Goodwin S."/>
            <person name="Spatafora J."/>
            <person name="Crous P."/>
            <person name="Grigoriev I."/>
        </authorList>
    </citation>
    <scope>NUCLEOTIDE SEQUENCE</scope>
    <source>
        <strain evidence="1">CBS 121167</strain>
    </source>
</reference>
<name>A0A6A6BAQ2_9PEZI</name>
<dbReference type="Proteomes" id="UP000799438">
    <property type="component" value="Unassembled WGS sequence"/>
</dbReference>
<dbReference type="RefSeq" id="XP_033396381.1">
    <property type="nucleotide sequence ID" value="XM_033546748.1"/>
</dbReference>